<reference evidence="2 4" key="3">
    <citation type="submission" date="2019-02" db="EMBL/GenBank/DDBJ databases">
        <authorList>
            <person name="Zhang G."/>
        </authorList>
    </citation>
    <scope>NUCLEOTIDE SEQUENCE [LARGE SCALE GENOMIC DNA]</scope>
    <source>
        <strain evidence="2 4">CMB17</strain>
    </source>
</reference>
<reference evidence="1" key="1">
    <citation type="submission" date="2017-06" db="EMBL/GenBank/DDBJ databases">
        <authorList>
            <person name="Kim H.J."/>
            <person name="Triplett B.A."/>
        </authorList>
    </citation>
    <scope>NUCLEOTIDE SEQUENCE [LARGE SCALE GENOMIC DNA]</scope>
    <source>
        <strain evidence="1">DSM 26170</strain>
    </source>
</reference>
<evidence type="ECO:0000313" key="3">
    <source>
        <dbReference type="Proteomes" id="UP000198409"/>
    </source>
</evidence>
<protein>
    <submittedName>
        <fullName evidence="2">GIY-YIG nuclease family protein</fullName>
    </submittedName>
</protein>
<dbReference type="InterPro" id="IPR053748">
    <property type="entry name" value="Host_DNA_Degrad_Endo"/>
</dbReference>
<dbReference type="Proteomes" id="UP000198409">
    <property type="component" value="Unassembled WGS sequence"/>
</dbReference>
<organism evidence="1 3">
    <name type="scientific">Paracoccus sediminis</name>
    <dbReference type="NCBI Taxonomy" id="1214787"/>
    <lineage>
        <taxon>Bacteria</taxon>
        <taxon>Pseudomonadati</taxon>
        <taxon>Pseudomonadota</taxon>
        <taxon>Alphaproteobacteria</taxon>
        <taxon>Rhodobacterales</taxon>
        <taxon>Paracoccaceae</taxon>
        <taxon>Paracoccus</taxon>
    </lineage>
</organism>
<dbReference type="CDD" id="cd10436">
    <property type="entry name" value="GIY-YIG_EndoII_Hpy188I_like"/>
    <property type="match status" value="1"/>
</dbReference>
<evidence type="ECO:0000313" key="1">
    <source>
        <dbReference type="EMBL" id="SNR67987.1"/>
    </source>
</evidence>
<dbReference type="Proteomes" id="UP000292859">
    <property type="component" value="Unassembled WGS sequence"/>
</dbReference>
<gene>
    <name evidence="2" type="ORF">EYF88_15765</name>
    <name evidence="1" type="ORF">SAMN06265378_11639</name>
</gene>
<accession>A0A238YA13</accession>
<proteinExistence type="predicted"/>
<dbReference type="AlphaFoldDB" id="A0A238YA13"/>
<dbReference type="InterPro" id="IPR044556">
    <property type="entry name" value="EndoII-like_GIY-YIG"/>
</dbReference>
<name>A0A238YA13_9RHOB</name>
<sequence length="265" mass="29286">MDVEDLKRIGFVEIGEWRLDTEDRIALCLASEIGAKLTLVPNACYAFTEKTEVLYIGKTTQGIRKRFYYYANPRSNQSTNVRCNRNILEAIAADKVIGVLGFVPTTDLRIGEFRLNLAAGLEDDLIARFSPSWNGRDRGRVVTETAEIESEDFGTAGETQESDPAPAEAVFTVTLTDWYRKNGVINVPTVASVHLGAHGDPVTIDFEDGSPSVGAFINRVSNPNGSARIRCVGLRDWFVANCEPDDQLSCVIRAQKRIVVSKLVR</sequence>
<dbReference type="EMBL" id="SIRL01000015">
    <property type="protein sequence ID" value="TBN46972.1"/>
    <property type="molecule type" value="Genomic_DNA"/>
</dbReference>
<evidence type="ECO:0000313" key="2">
    <source>
        <dbReference type="EMBL" id="TBN46972.1"/>
    </source>
</evidence>
<keyword evidence="4" id="KW-1185">Reference proteome</keyword>
<dbReference type="Gene3D" id="3.40.1440.40">
    <property type="match status" value="1"/>
</dbReference>
<evidence type="ECO:0000313" key="4">
    <source>
        <dbReference type="Proteomes" id="UP000292859"/>
    </source>
</evidence>
<reference evidence="3" key="2">
    <citation type="submission" date="2017-06" db="EMBL/GenBank/DDBJ databases">
        <authorList>
            <person name="Varghese N."/>
            <person name="Submissions S."/>
        </authorList>
    </citation>
    <scope>NUCLEOTIDE SEQUENCE [LARGE SCALE GENOMIC DNA]</scope>
    <source>
        <strain evidence="3">DSM 26170</strain>
    </source>
</reference>
<dbReference type="EMBL" id="FZNM01000016">
    <property type="protein sequence ID" value="SNR67987.1"/>
    <property type="molecule type" value="Genomic_DNA"/>
</dbReference>
<dbReference type="RefSeq" id="WP_089389186.1">
    <property type="nucleotide sequence ID" value="NZ_FZNM01000016.1"/>
</dbReference>
<dbReference type="OrthoDB" id="7274871at2"/>